<comment type="subcellular location">
    <subcellularLocation>
        <location evidence="2">Chromosome</location>
        <location evidence="2">Centromere</location>
    </subcellularLocation>
    <subcellularLocation>
        <location evidence="1">Nucleus</location>
    </subcellularLocation>
</comment>
<organism evidence="7 8">
    <name type="scientific">Acanthaster planci</name>
    <name type="common">Crown-of-thorns starfish</name>
    <dbReference type="NCBI Taxonomy" id="133434"/>
    <lineage>
        <taxon>Eukaryota</taxon>
        <taxon>Metazoa</taxon>
        <taxon>Echinodermata</taxon>
        <taxon>Eleutherozoa</taxon>
        <taxon>Asterozoa</taxon>
        <taxon>Asteroidea</taxon>
        <taxon>Valvatacea</taxon>
        <taxon>Valvatida</taxon>
        <taxon>Acanthasteridae</taxon>
        <taxon>Acanthaster</taxon>
    </lineage>
</organism>
<evidence type="ECO:0000313" key="8">
    <source>
        <dbReference type="RefSeq" id="XP_022092316.1"/>
    </source>
</evidence>
<sequence>MTRLKRVNFEAATLASSFRFSFHRKIMAFTAHSKLPELNTATILLVGMQGIGKHRLAGALLNLNTSYSLQVRTATHLPLPAENSESRPKIDFVVFLLDANNNMSISKTVASAKELDVSYFLGKACFVVLNATSERLHCTDMSNITGLCDAHDSPMLCGSVQDENQRKILARKLLCLTEISSGFKHAISPMLIQATKHTYEFMETL</sequence>
<dbReference type="Proteomes" id="UP000694845">
    <property type="component" value="Unplaced"/>
</dbReference>
<accession>A0A8B7YLD3</accession>
<name>A0A8B7YLD3_ACAPL</name>
<evidence type="ECO:0000256" key="4">
    <source>
        <dbReference type="ARBA" id="ARBA00022454"/>
    </source>
</evidence>
<dbReference type="AlphaFoldDB" id="A0A8B7YLD3"/>
<dbReference type="OMA" id="ENRESMN"/>
<dbReference type="PANTHER" id="PTHR34436:SF1">
    <property type="entry name" value="CENTROMERE PROTEIN M"/>
    <property type="match status" value="1"/>
</dbReference>
<keyword evidence="5" id="KW-0539">Nucleus</keyword>
<evidence type="ECO:0000256" key="1">
    <source>
        <dbReference type="ARBA" id="ARBA00004123"/>
    </source>
</evidence>
<gene>
    <name evidence="8" type="primary">LOC110980199</name>
</gene>
<evidence type="ECO:0000256" key="5">
    <source>
        <dbReference type="ARBA" id="ARBA00023242"/>
    </source>
</evidence>
<dbReference type="KEGG" id="aplc:110980199"/>
<protein>
    <recommendedName>
        <fullName evidence="3">Centromere protein M</fullName>
    </recommendedName>
</protein>
<dbReference type="OrthoDB" id="2386686at2759"/>
<dbReference type="Gene3D" id="3.40.50.300">
    <property type="entry name" value="P-loop containing nucleotide triphosphate hydrolases"/>
    <property type="match status" value="1"/>
</dbReference>
<keyword evidence="6" id="KW-0137">Centromere</keyword>
<dbReference type="InterPro" id="IPR020987">
    <property type="entry name" value="Centromere_Cenp-M"/>
</dbReference>
<evidence type="ECO:0000256" key="2">
    <source>
        <dbReference type="ARBA" id="ARBA00004584"/>
    </source>
</evidence>
<reference evidence="8" key="1">
    <citation type="submission" date="2025-08" db="UniProtKB">
        <authorList>
            <consortium name="RefSeq"/>
        </authorList>
    </citation>
    <scope>IDENTIFICATION</scope>
</reference>
<dbReference type="InterPro" id="IPR027417">
    <property type="entry name" value="P-loop_NTPase"/>
</dbReference>
<keyword evidence="7" id="KW-1185">Reference proteome</keyword>
<dbReference type="GO" id="GO:0005634">
    <property type="term" value="C:nucleus"/>
    <property type="evidence" value="ECO:0007669"/>
    <property type="project" value="UniProtKB-SubCell"/>
</dbReference>
<dbReference type="PANTHER" id="PTHR34436">
    <property type="entry name" value="CENTROMERE PROTEIN M"/>
    <property type="match status" value="1"/>
</dbReference>
<keyword evidence="4" id="KW-0158">Chromosome</keyword>
<dbReference type="RefSeq" id="XP_022092316.1">
    <property type="nucleotide sequence ID" value="XM_022236624.1"/>
</dbReference>
<proteinExistence type="predicted"/>
<evidence type="ECO:0000313" key="7">
    <source>
        <dbReference type="Proteomes" id="UP000694845"/>
    </source>
</evidence>
<dbReference type="GeneID" id="110980199"/>
<evidence type="ECO:0000256" key="6">
    <source>
        <dbReference type="ARBA" id="ARBA00023328"/>
    </source>
</evidence>
<evidence type="ECO:0000256" key="3">
    <source>
        <dbReference type="ARBA" id="ARBA00016382"/>
    </source>
</evidence>
<dbReference type="Pfam" id="PF11111">
    <property type="entry name" value="CENP-M"/>
    <property type="match status" value="1"/>
</dbReference>
<dbReference type="GO" id="GO:0000775">
    <property type="term" value="C:chromosome, centromeric region"/>
    <property type="evidence" value="ECO:0007669"/>
    <property type="project" value="UniProtKB-SubCell"/>
</dbReference>